<keyword evidence="3" id="KW-1185">Reference proteome</keyword>
<reference evidence="2 3" key="1">
    <citation type="submission" date="2024-01" db="EMBL/GenBank/DDBJ databases">
        <title>Comparative genomics of Cryptococcus and Kwoniella reveals pathogenesis evolution and contrasting modes of karyotype evolution via chromosome fusion or intercentromeric recombination.</title>
        <authorList>
            <person name="Coelho M.A."/>
            <person name="David-Palma M."/>
            <person name="Shea T."/>
            <person name="Bowers K."/>
            <person name="McGinley-Smith S."/>
            <person name="Mohammad A.W."/>
            <person name="Gnirke A."/>
            <person name="Yurkov A.M."/>
            <person name="Nowrousian M."/>
            <person name="Sun S."/>
            <person name="Cuomo C.A."/>
            <person name="Heitman J."/>
        </authorList>
    </citation>
    <scope>NUCLEOTIDE SEQUENCE [LARGE SCALE GENOMIC DNA]</scope>
    <source>
        <strain evidence="2">CBS 11374</strain>
    </source>
</reference>
<evidence type="ECO:0000256" key="1">
    <source>
        <dbReference type="SAM" id="MobiDB-lite"/>
    </source>
</evidence>
<name>A0ABZ1CSF4_9TREE</name>
<dbReference type="RefSeq" id="XP_062789429.1">
    <property type="nucleotide sequence ID" value="XM_062933378.1"/>
</dbReference>
<evidence type="ECO:0000313" key="2">
    <source>
        <dbReference type="EMBL" id="WRT64689.1"/>
    </source>
</evidence>
<dbReference type="Pfam" id="PF19117">
    <property type="entry name" value="Mim2"/>
    <property type="match status" value="1"/>
</dbReference>
<dbReference type="EMBL" id="CP141882">
    <property type="protein sequence ID" value="WRT64689.1"/>
    <property type="molecule type" value="Genomic_DNA"/>
</dbReference>
<dbReference type="PANTHER" id="PTHR28230:SF1">
    <property type="entry name" value="MITOCHONDRIAL IMPORT PROTEIN 2"/>
    <property type="match status" value="1"/>
</dbReference>
<evidence type="ECO:0000313" key="3">
    <source>
        <dbReference type="Proteomes" id="UP001329825"/>
    </source>
</evidence>
<feature type="region of interest" description="Disordered" evidence="1">
    <location>
        <begin position="1"/>
        <end position="45"/>
    </location>
</feature>
<protein>
    <submittedName>
        <fullName evidence="2">Uncharacterized protein</fullName>
    </submittedName>
</protein>
<gene>
    <name evidence="2" type="ORF">IL334_001623</name>
</gene>
<feature type="compositionally biased region" description="Polar residues" evidence="1">
    <location>
        <begin position="1"/>
        <end position="16"/>
    </location>
</feature>
<feature type="compositionally biased region" description="Acidic residues" evidence="1">
    <location>
        <begin position="34"/>
        <end position="45"/>
    </location>
</feature>
<organism evidence="2 3">
    <name type="scientific">Kwoniella shivajii</name>
    <dbReference type="NCBI Taxonomy" id="564305"/>
    <lineage>
        <taxon>Eukaryota</taxon>
        <taxon>Fungi</taxon>
        <taxon>Dikarya</taxon>
        <taxon>Basidiomycota</taxon>
        <taxon>Agaricomycotina</taxon>
        <taxon>Tremellomycetes</taxon>
        <taxon>Tremellales</taxon>
        <taxon>Cryptococcaceae</taxon>
        <taxon>Kwoniella</taxon>
    </lineage>
</organism>
<sequence>MPIPFPTSSVNTQHSHSPASTSSSLPSYPSSLDSESDASSDTDTEAEIEALIQEEWEESLRQLELVVSIVVLPTIGKWYGRMWSYWAWARYQRLGVLGRAFFGLSV</sequence>
<accession>A0ABZ1CSF4</accession>
<dbReference type="GeneID" id="87953754"/>
<dbReference type="PANTHER" id="PTHR28230">
    <property type="entry name" value="CHROMOSOME 1, WHOLE GENOME SHOTGUN SEQUENCE"/>
    <property type="match status" value="1"/>
</dbReference>
<dbReference type="InterPro" id="IPR037652">
    <property type="entry name" value="Mim2"/>
</dbReference>
<feature type="compositionally biased region" description="Low complexity" evidence="1">
    <location>
        <begin position="17"/>
        <end position="33"/>
    </location>
</feature>
<dbReference type="Proteomes" id="UP001329825">
    <property type="component" value="Chromosome 2"/>
</dbReference>
<proteinExistence type="predicted"/>